<gene>
    <name evidence="2" type="ORF">B0H16DRAFT_1458857</name>
</gene>
<proteinExistence type="predicted"/>
<organism evidence="2 3">
    <name type="scientific">Mycena metata</name>
    <dbReference type="NCBI Taxonomy" id="1033252"/>
    <lineage>
        <taxon>Eukaryota</taxon>
        <taxon>Fungi</taxon>
        <taxon>Dikarya</taxon>
        <taxon>Basidiomycota</taxon>
        <taxon>Agaricomycotina</taxon>
        <taxon>Agaricomycetes</taxon>
        <taxon>Agaricomycetidae</taxon>
        <taxon>Agaricales</taxon>
        <taxon>Marasmiineae</taxon>
        <taxon>Mycenaceae</taxon>
        <taxon>Mycena</taxon>
    </lineage>
</organism>
<name>A0AAD7J115_9AGAR</name>
<dbReference type="Proteomes" id="UP001215598">
    <property type="component" value="Unassembled WGS sequence"/>
</dbReference>
<dbReference type="AlphaFoldDB" id="A0AAD7J115"/>
<reference evidence="2" key="1">
    <citation type="submission" date="2023-03" db="EMBL/GenBank/DDBJ databases">
        <title>Massive genome expansion in bonnet fungi (Mycena s.s.) driven by repeated elements and novel gene families across ecological guilds.</title>
        <authorList>
            <consortium name="Lawrence Berkeley National Laboratory"/>
            <person name="Harder C.B."/>
            <person name="Miyauchi S."/>
            <person name="Viragh M."/>
            <person name="Kuo A."/>
            <person name="Thoen E."/>
            <person name="Andreopoulos B."/>
            <person name="Lu D."/>
            <person name="Skrede I."/>
            <person name="Drula E."/>
            <person name="Henrissat B."/>
            <person name="Morin E."/>
            <person name="Kohler A."/>
            <person name="Barry K."/>
            <person name="LaButti K."/>
            <person name="Morin E."/>
            <person name="Salamov A."/>
            <person name="Lipzen A."/>
            <person name="Mereny Z."/>
            <person name="Hegedus B."/>
            <person name="Baldrian P."/>
            <person name="Stursova M."/>
            <person name="Weitz H."/>
            <person name="Taylor A."/>
            <person name="Grigoriev I.V."/>
            <person name="Nagy L.G."/>
            <person name="Martin F."/>
            <person name="Kauserud H."/>
        </authorList>
    </citation>
    <scope>NUCLEOTIDE SEQUENCE</scope>
    <source>
        <strain evidence="2">CBHHK182m</strain>
    </source>
</reference>
<evidence type="ECO:0000313" key="2">
    <source>
        <dbReference type="EMBL" id="KAJ7754821.1"/>
    </source>
</evidence>
<evidence type="ECO:0000256" key="1">
    <source>
        <dbReference type="SAM" id="MobiDB-lite"/>
    </source>
</evidence>
<feature type="region of interest" description="Disordered" evidence="1">
    <location>
        <begin position="51"/>
        <end position="70"/>
    </location>
</feature>
<protein>
    <submittedName>
        <fullName evidence="2">Uncharacterized protein</fullName>
    </submittedName>
</protein>
<accession>A0AAD7J115</accession>
<comment type="caution">
    <text evidence="2">The sequence shown here is derived from an EMBL/GenBank/DDBJ whole genome shotgun (WGS) entry which is preliminary data.</text>
</comment>
<dbReference type="EMBL" id="JARKIB010000051">
    <property type="protein sequence ID" value="KAJ7754821.1"/>
    <property type="molecule type" value="Genomic_DNA"/>
</dbReference>
<sequence length="126" mass="13783">MYIKVPVTWLNFLRAVEGVEDKSSRFAIEIIHLAGGANTTKQTFDRATCQSPEAGRTRKGARGGRWWHGERSGVTTTNIGTVYPDAHRPSADIGTAETFQGLIGCHASAKRPRQNASVRFVWAVLG</sequence>
<keyword evidence="3" id="KW-1185">Reference proteome</keyword>
<evidence type="ECO:0000313" key="3">
    <source>
        <dbReference type="Proteomes" id="UP001215598"/>
    </source>
</evidence>